<feature type="transmembrane region" description="Helical" evidence="1">
    <location>
        <begin position="34"/>
        <end position="51"/>
    </location>
</feature>
<evidence type="ECO:0000256" key="1">
    <source>
        <dbReference type="SAM" id="Phobius"/>
    </source>
</evidence>
<organism evidence="2">
    <name type="scientific">Arthrobacter saudimassiliensis</name>
    <dbReference type="NCBI Taxonomy" id="1461584"/>
    <lineage>
        <taxon>Bacteria</taxon>
        <taxon>Bacillati</taxon>
        <taxon>Actinomycetota</taxon>
        <taxon>Actinomycetes</taxon>
        <taxon>Micrococcales</taxon>
        <taxon>Micrococcaceae</taxon>
        <taxon>Arthrobacter</taxon>
    </lineage>
</organism>
<dbReference type="PATRIC" id="fig|1461584.3.peg.2740"/>
<reference evidence="2" key="1">
    <citation type="submission" date="2014-07" db="EMBL/GenBank/DDBJ databases">
        <authorList>
            <person name="Urmite Genomes Urmite Genomes"/>
        </authorList>
    </citation>
    <scope>NUCLEOTIDE SEQUENCE</scope>
    <source>
        <strain evidence="2">11W110_air</strain>
    </source>
</reference>
<keyword evidence="1" id="KW-0812">Transmembrane</keyword>
<name>A0A078MSZ7_9MICC</name>
<proteinExistence type="predicted"/>
<gene>
    <name evidence="2" type="ORF">BN1051_02769</name>
</gene>
<keyword evidence="1" id="KW-0472">Membrane</keyword>
<sequence>MTPAIRTAAPLLGIGLVALLIARMADLTTTETEAIFLPAAVLCALIAGLAAGVRRWRFLPWPAWTATGAAAAAYLLNNRSWLIAGFFAFAVLLVWHEQQRERPRRAAARG</sequence>
<evidence type="ECO:0000313" key="2">
    <source>
        <dbReference type="EMBL" id="CEA09399.1"/>
    </source>
</evidence>
<protein>
    <submittedName>
        <fullName evidence="2">Uncharacterized protein</fullName>
    </submittedName>
</protein>
<accession>A0A078MSZ7</accession>
<keyword evidence="1" id="KW-1133">Transmembrane helix</keyword>
<dbReference type="AlphaFoldDB" id="A0A078MSZ7"/>
<feature type="transmembrane region" description="Helical" evidence="1">
    <location>
        <begin position="81"/>
        <end position="96"/>
    </location>
</feature>
<dbReference type="EMBL" id="LN483072">
    <property type="protein sequence ID" value="CEA09399.1"/>
    <property type="molecule type" value="Genomic_DNA"/>
</dbReference>